<proteinExistence type="inferred from homology"/>
<evidence type="ECO:0000259" key="5">
    <source>
        <dbReference type="PROSITE" id="PS50931"/>
    </source>
</evidence>
<dbReference type="STRING" id="28092.WM40_12065"/>
<evidence type="ECO:0000256" key="4">
    <source>
        <dbReference type="ARBA" id="ARBA00023163"/>
    </source>
</evidence>
<dbReference type="GO" id="GO:0003700">
    <property type="term" value="F:DNA-binding transcription factor activity"/>
    <property type="evidence" value="ECO:0007669"/>
    <property type="project" value="InterPro"/>
</dbReference>
<dbReference type="SUPFAM" id="SSF46785">
    <property type="entry name" value="Winged helix' DNA-binding domain"/>
    <property type="match status" value="1"/>
</dbReference>
<evidence type="ECO:0000256" key="1">
    <source>
        <dbReference type="ARBA" id="ARBA00009437"/>
    </source>
</evidence>
<evidence type="ECO:0000313" key="7">
    <source>
        <dbReference type="Proteomes" id="UP000033618"/>
    </source>
</evidence>
<dbReference type="SUPFAM" id="SSF53850">
    <property type="entry name" value="Periplasmic binding protein-like II"/>
    <property type="match status" value="1"/>
</dbReference>
<dbReference type="Proteomes" id="UP000033618">
    <property type="component" value="Unassembled WGS sequence"/>
</dbReference>
<dbReference type="PANTHER" id="PTHR30118:SF6">
    <property type="entry name" value="HTH-TYPE TRANSCRIPTIONAL REGULATOR LEUO"/>
    <property type="match status" value="1"/>
</dbReference>
<evidence type="ECO:0000256" key="3">
    <source>
        <dbReference type="ARBA" id="ARBA00023125"/>
    </source>
</evidence>
<sequence length="308" mass="34436">MRLDRFDLNLLIALEALLEECNVTHAAARMHVGQSAASAALARLRDYFDDELLVPVGRGLVLSPLGKTLLQPVRDTLNEARVTLSYRSSFDPARARCSFRIGASDYVTTVLLAALMQELAKEAPGVTLDIRNPPPGLEESLDRAMIDLLFVPQQYATTLPHPQQVVFDDEHVCLLWSGHAMAESQMDINDYLGLGHVAVRFGDSRAVAFEDWFKQHYGQERRIEATVDNFSTLGHLIVGTQRTATMYGRLAAHFARYLPVVVRDVPLGMPRIVETLVWPRHLDHDPAHAWLRKRIIEFALALPVIGQG</sequence>
<dbReference type="InterPro" id="IPR036390">
    <property type="entry name" value="WH_DNA-bd_sf"/>
</dbReference>
<evidence type="ECO:0000256" key="2">
    <source>
        <dbReference type="ARBA" id="ARBA00023015"/>
    </source>
</evidence>
<dbReference type="InterPro" id="IPR036388">
    <property type="entry name" value="WH-like_DNA-bd_sf"/>
</dbReference>
<dbReference type="InterPro" id="IPR000847">
    <property type="entry name" value="LysR_HTH_N"/>
</dbReference>
<protein>
    <recommendedName>
        <fullName evidence="5">HTH lysR-type domain-containing protein</fullName>
    </recommendedName>
</protein>
<dbReference type="PANTHER" id="PTHR30118">
    <property type="entry name" value="HTH-TYPE TRANSCRIPTIONAL REGULATOR LEUO-RELATED"/>
    <property type="match status" value="1"/>
</dbReference>
<dbReference type="Gene3D" id="3.40.190.10">
    <property type="entry name" value="Periplasmic binding protein-like II"/>
    <property type="match status" value="2"/>
</dbReference>
<comment type="caution">
    <text evidence="6">The sequence shown here is derived from an EMBL/GenBank/DDBJ whole genome shotgun (WGS) entry which is preliminary data.</text>
</comment>
<dbReference type="Gene3D" id="1.10.10.10">
    <property type="entry name" value="Winged helix-like DNA-binding domain superfamily/Winged helix DNA-binding domain"/>
    <property type="match status" value="1"/>
</dbReference>
<keyword evidence="3" id="KW-0238">DNA-binding</keyword>
<dbReference type="EMBL" id="LAQU01000011">
    <property type="protein sequence ID" value="KKB63246.1"/>
    <property type="molecule type" value="Genomic_DNA"/>
</dbReference>
<accession>A0A0F5JZD4</accession>
<comment type="similarity">
    <text evidence="1">Belongs to the LysR transcriptional regulatory family.</text>
</comment>
<name>A0A0F5JZD4_9BURK</name>
<reference evidence="6 7" key="1">
    <citation type="submission" date="2015-03" db="EMBL/GenBank/DDBJ databases">
        <title>Draft Genome Sequence of Burkholderia andropogonis type strain ICMP2807, isolated from Sorghum bicolor.</title>
        <authorList>
            <person name="Lopes-Santos L."/>
            <person name="Castro D.B."/>
            <person name="Ottoboni L.M."/>
            <person name="Park D."/>
            <person name="Weirc B.S."/>
            <person name="Destefano S.A."/>
        </authorList>
    </citation>
    <scope>NUCLEOTIDE SEQUENCE [LARGE SCALE GENOMIC DNA]</scope>
    <source>
        <strain evidence="6 7">ICMP2807</strain>
    </source>
</reference>
<gene>
    <name evidence="6" type="ORF">WM40_12065</name>
</gene>
<feature type="domain" description="HTH lysR-type" evidence="5">
    <location>
        <begin position="6"/>
        <end position="63"/>
    </location>
</feature>
<organism evidence="6 7">
    <name type="scientific">Robbsia andropogonis</name>
    <dbReference type="NCBI Taxonomy" id="28092"/>
    <lineage>
        <taxon>Bacteria</taxon>
        <taxon>Pseudomonadati</taxon>
        <taxon>Pseudomonadota</taxon>
        <taxon>Betaproteobacteria</taxon>
        <taxon>Burkholderiales</taxon>
        <taxon>Burkholderiaceae</taxon>
        <taxon>Robbsia</taxon>
    </lineage>
</organism>
<dbReference type="Pfam" id="PF00126">
    <property type="entry name" value="HTH_1"/>
    <property type="match status" value="1"/>
</dbReference>
<dbReference type="InterPro" id="IPR050389">
    <property type="entry name" value="LysR-type_TF"/>
</dbReference>
<dbReference type="GO" id="GO:0003677">
    <property type="term" value="F:DNA binding"/>
    <property type="evidence" value="ECO:0007669"/>
    <property type="project" value="UniProtKB-KW"/>
</dbReference>
<keyword evidence="7" id="KW-1185">Reference proteome</keyword>
<keyword evidence="4" id="KW-0804">Transcription</keyword>
<dbReference type="OrthoDB" id="5495633at2"/>
<dbReference type="AlphaFoldDB" id="A0A0F5JZD4"/>
<dbReference type="Pfam" id="PF03466">
    <property type="entry name" value="LysR_substrate"/>
    <property type="match status" value="1"/>
</dbReference>
<keyword evidence="2" id="KW-0805">Transcription regulation</keyword>
<evidence type="ECO:0000313" key="6">
    <source>
        <dbReference type="EMBL" id="KKB63246.1"/>
    </source>
</evidence>
<dbReference type="PROSITE" id="PS50931">
    <property type="entry name" value="HTH_LYSR"/>
    <property type="match status" value="1"/>
</dbReference>
<dbReference type="InterPro" id="IPR005119">
    <property type="entry name" value="LysR_subst-bd"/>
</dbReference>
<dbReference type="PATRIC" id="fig|28092.6.peg.2833"/>